<name>A0ACD3Z7I9_FUSSC</name>
<sequence>MKITQIRSFWRAFKDMERYSGSHYEHESGLLLMSEDDENLCIEKYGSLRSKIATEGLPISNNINFEEYDEIFSDDKPAGKQIHPPRDRTYWQGRTRGRVTQIEAVEEAVEEAAAAHDAIEEEAADEVEAEEGAALRDDYIFISSSQDTQDSQQSLPISRDHSREAGNSPGRRSTASSPPQTRQRAQNRSTSRPRKRDEDRDGMPWGEIKEILMHQETRRTHNVVSYARPVGSQDIEKAIANCEEVMKEKELSLMIRVICWFQEDPGNAVVWNALGSVAAKEA</sequence>
<accession>A0ACD3Z7I9</accession>
<protein>
    <submittedName>
        <fullName evidence="1">Uncharacterized protein</fullName>
    </submittedName>
</protein>
<evidence type="ECO:0000313" key="2">
    <source>
        <dbReference type="Proteomes" id="UP000830768"/>
    </source>
</evidence>
<dbReference type="EMBL" id="CP090035">
    <property type="protein sequence ID" value="UPK96816.1"/>
    <property type="molecule type" value="Genomic_DNA"/>
</dbReference>
<reference evidence="1" key="1">
    <citation type="submission" date="2021-11" db="EMBL/GenBank/DDBJ databases">
        <title>Fusarium solani-melongenae Genome sequencing and assembly.</title>
        <authorList>
            <person name="Xie S."/>
            <person name="Huang L."/>
            <person name="Zhang X."/>
        </authorList>
    </citation>
    <scope>NUCLEOTIDE SEQUENCE</scope>
    <source>
        <strain evidence="1">CRI 24-3</strain>
    </source>
</reference>
<keyword evidence="2" id="KW-1185">Reference proteome</keyword>
<organism evidence="1 2">
    <name type="scientific">Fusarium solani subsp. cucurbitae</name>
    <name type="common">Neocosmosporum cucurbitae</name>
    <dbReference type="NCBI Taxonomy" id="2747967"/>
    <lineage>
        <taxon>Eukaryota</taxon>
        <taxon>Fungi</taxon>
        <taxon>Dikarya</taxon>
        <taxon>Ascomycota</taxon>
        <taxon>Pezizomycotina</taxon>
        <taxon>Sordariomycetes</taxon>
        <taxon>Hypocreomycetidae</taxon>
        <taxon>Hypocreales</taxon>
        <taxon>Nectriaceae</taxon>
        <taxon>Fusarium</taxon>
        <taxon>Fusarium solani species complex</taxon>
    </lineage>
</organism>
<evidence type="ECO:0000313" key="1">
    <source>
        <dbReference type="EMBL" id="UPK96816.1"/>
    </source>
</evidence>
<proteinExistence type="predicted"/>
<dbReference type="Proteomes" id="UP000830768">
    <property type="component" value="Chromosome 6"/>
</dbReference>
<gene>
    <name evidence="1" type="ORF">LCI18_007751</name>
</gene>